<dbReference type="SUPFAM" id="SSF46785">
    <property type="entry name" value="Winged helix' DNA-binding domain"/>
    <property type="match status" value="1"/>
</dbReference>
<dbReference type="InterPro" id="IPR002577">
    <property type="entry name" value="HTH_HxlR"/>
</dbReference>
<proteinExistence type="predicted"/>
<evidence type="ECO:0000256" key="1">
    <source>
        <dbReference type="ARBA" id="ARBA00023015"/>
    </source>
</evidence>
<evidence type="ECO:0000256" key="3">
    <source>
        <dbReference type="ARBA" id="ARBA00023163"/>
    </source>
</evidence>
<dbReference type="EMBL" id="JGZI01000007">
    <property type="protein sequence ID" value="KFI83277.1"/>
    <property type="molecule type" value="Genomic_DNA"/>
</dbReference>
<dbReference type="InterPro" id="IPR036388">
    <property type="entry name" value="WH-like_DNA-bd_sf"/>
</dbReference>
<reference evidence="6 7" key="1">
    <citation type="submission" date="2014-03" db="EMBL/GenBank/DDBJ databases">
        <title>Genomics of Bifidobacteria.</title>
        <authorList>
            <person name="Ventura M."/>
            <person name="Milani C."/>
            <person name="Lugli G.A."/>
        </authorList>
    </citation>
    <scope>NUCLEOTIDE SEQUENCE [LARGE SCALE GENOMIC DNA]</scope>
    <source>
        <strain evidence="6 7">LMG 21775</strain>
    </source>
</reference>
<protein>
    <submittedName>
        <fullName evidence="6">HxlR family transcriptional regulator</fullName>
    </submittedName>
</protein>
<feature type="region of interest" description="Disordered" evidence="4">
    <location>
        <begin position="1"/>
        <end position="24"/>
    </location>
</feature>
<name>A0A087CJ27_9BIFI</name>
<accession>A0A087CJ27</accession>
<dbReference type="OrthoDB" id="9792527at2"/>
<evidence type="ECO:0000256" key="4">
    <source>
        <dbReference type="SAM" id="MobiDB-lite"/>
    </source>
</evidence>
<keyword evidence="2" id="KW-0238">DNA-binding</keyword>
<evidence type="ECO:0000313" key="7">
    <source>
        <dbReference type="Proteomes" id="UP000029050"/>
    </source>
</evidence>
<evidence type="ECO:0000313" key="6">
    <source>
        <dbReference type="EMBL" id="KFI83277.1"/>
    </source>
</evidence>
<dbReference type="PANTHER" id="PTHR33204">
    <property type="entry name" value="TRANSCRIPTIONAL REGULATOR, MARR FAMILY"/>
    <property type="match status" value="1"/>
</dbReference>
<dbReference type="PANTHER" id="PTHR33204:SF39">
    <property type="entry name" value="TRANSCRIPTIONAL REGULATORY PROTEIN"/>
    <property type="match status" value="1"/>
</dbReference>
<dbReference type="Proteomes" id="UP000029050">
    <property type="component" value="Unassembled WGS sequence"/>
</dbReference>
<dbReference type="InterPro" id="IPR036390">
    <property type="entry name" value="WH_DNA-bd_sf"/>
</dbReference>
<dbReference type="AlphaFoldDB" id="A0A087CJ27"/>
<dbReference type="RefSeq" id="WP_081884089.1">
    <property type="nucleotide sequence ID" value="NZ_JGZI01000007.1"/>
</dbReference>
<keyword evidence="1" id="KW-0805">Transcription regulation</keyword>
<dbReference type="Gene3D" id="1.10.10.10">
    <property type="entry name" value="Winged helix-like DNA-binding domain superfamily/Winged helix DNA-binding domain"/>
    <property type="match status" value="1"/>
</dbReference>
<dbReference type="STRING" id="218140.BPSY_0373"/>
<feature type="domain" description="HTH hxlR-type" evidence="5">
    <location>
        <begin position="24"/>
        <end position="123"/>
    </location>
</feature>
<keyword evidence="7" id="KW-1185">Reference proteome</keyword>
<dbReference type="PROSITE" id="PS51118">
    <property type="entry name" value="HTH_HXLR"/>
    <property type="match status" value="1"/>
</dbReference>
<dbReference type="GeneID" id="98299584"/>
<sequence>MGANDINGNPGGATSGEEERSARFPSRDVLNRIGDRWSIRIMRILQERGSVRYTELERAIPGISRKMLTQTLRAIERDGMIVRTTHAEIPPRVDYTATELGIASLGPIDVLCEWSEAYMDEVREARRAYDERHHGSSGTR</sequence>
<organism evidence="6 7">
    <name type="scientific">Bifidobacterium psychraerophilum</name>
    <dbReference type="NCBI Taxonomy" id="218140"/>
    <lineage>
        <taxon>Bacteria</taxon>
        <taxon>Bacillati</taxon>
        <taxon>Actinomycetota</taxon>
        <taxon>Actinomycetes</taxon>
        <taxon>Bifidobacteriales</taxon>
        <taxon>Bifidobacteriaceae</taxon>
        <taxon>Bifidobacterium</taxon>
    </lineage>
</organism>
<keyword evidence="3" id="KW-0804">Transcription</keyword>
<gene>
    <name evidence="6" type="ORF">BPSY_0373</name>
</gene>
<dbReference type="GO" id="GO:0003677">
    <property type="term" value="F:DNA binding"/>
    <property type="evidence" value="ECO:0007669"/>
    <property type="project" value="UniProtKB-KW"/>
</dbReference>
<comment type="caution">
    <text evidence="6">The sequence shown here is derived from an EMBL/GenBank/DDBJ whole genome shotgun (WGS) entry which is preliminary data.</text>
</comment>
<evidence type="ECO:0000259" key="5">
    <source>
        <dbReference type="PROSITE" id="PS51118"/>
    </source>
</evidence>
<dbReference type="eggNOG" id="COG1733">
    <property type="taxonomic scope" value="Bacteria"/>
</dbReference>
<dbReference type="Pfam" id="PF01638">
    <property type="entry name" value="HxlR"/>
    <property type="match status" value="1"/>
</dbReference>
<evidence type="ECO:0000256" key="2">
    <source>
        <dbReference type="ARBA" id="ARBA00023125"/>
    </source>
</evidence>